<sequence length="161" mass="17030">MNGDSRDDADYDAGEASGNLATRLHDCPISNSPFAGRPSGPYSHLTSNWSTALPSPDSDEAALFYLLDLATFFDMARAGRWQAAIQHMDQLGLLPSTTIESTSSSPGLGVDQCVALFSRLSDCVRRPLAATAILCLMRCLVASANSLILGPGLGHDSSEIL</sequence>
<reference evidence="1" key="1">
    <citation type="submission" date="2018-11" db="EMBL/GenBank/DDBJ databases">
        <authorList>
            <consortium name="Pathogen Informatics"/>
        </authorList>
    </citation>
    <scope>NUCLEOTIDE SEQUENCE</scope>
</reference>
<dbReference type="GO" id="GO:0017056">
    <property type="term" value="F:structural constituent of nuclear pore"/>
    <property type="evidence" value="ECO:0007669"/>
    <property type="project" value="InterPro"/>
</dbReference>
<dbReference type="GO" id="GO:0005643">
    <property type="term" value="C:nuclear pore"/>
    <property type="evidence" value="ECO:0007669"/>
    <property type="project" value="UniProtKB-SubCell"/>
</dbReference>
<comment type="caution">
    <text evidence="1">The sequence shown here is derived from an EMBL/GenBank/DDBJ whole genome shotgun (WGS) entry which is preliminary data.</text>
</comment>
<dbReference type="GO" id="GO:0015031">
    <property type="term" value="P:protein transport"/>
    <property type="evidence" value="ECO:0007669"/>
    <property type="project" value="UniProtKB-KW"/>
</dbReference>
<dbReference type="AlphaFoldDB" id="A0A3S5ABT8"/>
<dbReference type="EMBL" id="CAAALY010244742">
    <property type="protein sequence ID" value="VEL32842.1"/>
    <property type="molecule type" value="Genomic_DNA"/>
</dbReference>
<proteinExistence type="predicted"/>
<organism evidence="1 2">
    <name type="scientific">Protopolystoma xenopodis</name>
    <dbReference type="NCBI Taxonomy" id="117903"/>
    <lineage>
        <taxon>Eukaryota</taxon>
        <taxon>Metazoa</taxon>
        <taxon>Spiralia</taxon>
        <taxon>Lophotrochozoa</taxon>
        <taxon>Platyhelminthes</taxon>
        <taxon>Monogenea</taxon>
        <taxon>Polyopisthocotylea</taxon>
        <taxon>Polystomatidea</taxon>
        <taxon>Polystomatidae</taxon>
        <taxon>Protopolystoma</taxon>
    </lineage>
</organism>
<dbReference type="GO" id="GO:0051028">
    <property type="term" value="P:mRNA transport"/>
    <property type="evidence" value="ECO:0007669"/>
    <property type="project" value="UniProtKB-KW"/>
</dbReference>
<name>A0A3S5ABT8_9PLAT</name>
<keyword evidence="2" id="KW-1185">Reference proteome</keyword>
<gene>
    <name evidence="1" type="ORF">PXEA_LOCUS26282</name>
</gene>
<evidence type="ECO:0000313" key="2">
    <source>
        <dbReference type="Proteomes" id="UP000784294"/>
    </source>
</evidence>
<dbReference type="Proteomes" id="UP000784294">
    <property type="component" value="Unassembled WGS sequence"/>
</dbReference>
<dbReference type="OrthoDB" id="1918363at2759"/>
<accession>A0A3S5ABT8</accession>
<evidence type="ECO:0000313" key="1">
    <source>
        <dbReference type="EMBL" id="VEL32842.1"/>
    </source>
</evidence>
<protein>
    <submittedName>
        <fullName evidence="1">Uncharacterized protein</fullName>
    </submittedName>
</protein>